<dbReference type="CDD" id="cd00275">
    <property type="entry name" value="C2_PLC_like"/>
    <property type="match status" value="1"/>
</dbReference>
<protein>
    <recommendedName>
        <fullName evidence="2 7">Phosphoinositide phospholipase C</fullName>
        <ecNumber evidence="2 7">3.1.4.11</ecNumber>
    </recommendedName>
</protein>
<accession>A0A1Y1I5Y4</accession>
<evidence type="ECO:0000256" key="3">
    <source>
        <dbReference type="ARBA" id="ARBA00022801"/>
    </source>
</evidence>
<dbReference type="SUPFAM" id="SSF51695">
    <property type="entry name" value="PLC-like phosphodiesterases"/>
    <property type="match status" value="1"/>
</dbReference>
<feature type="domain" description="PI-PLC Y-box" evidence="10">
    <location>
        <begin position="367"/>
        <end position="454"/>
    </location>
</feature>
<evidence type="ECO:0000313" key="12">
    <source>
        <dbReference type="Proteomes" id="UP000054558"/>
    </source>
</evidence>
<dbReference type="PANTHER" id="PTHR10336:SF36">
    <property type="entry name" value="1-PHOSPHATIDYLINOSITOL 4,5-BISPHOSPHATE PHOSPHODIESTERASE BETA-4"/>
    <property type="match status" value="1"/>
</dbReference>
<dbReference type="InterPro" id="IPR001192">
    <property type="entry name" value="PI-PLC_fam"/>
</dbReference>
<dbReference type="PROSITE" id="PS50007">
    <property type="entry name" value="PIPLC_X_DOMAIN"/>
    <property type="match status" value="1"/>
</dbReference>
<dbReference type="Pfam" id="PF00387">
    <property type="entry name" value="PI-PLC-Y"/>
    <property type="match status" value="1"/>
</dbReference>
<keyword evidence="6" id="KW-0807">Transducer</keyword>
<dbReference type="GO" id="GO:0016042">
    <property type="term" value="P:lipid catabolic process"/>
    <property type="evidence" value="ECO:0007669"/>
    <property type="project" value="UniProtKB-KW"/>
</dbReference>
<evidence type="ECO:0000256" key="4">
    <source>
        <dbReference type="ARBA" id="ARBA00022963"/>
    </source>
</evidence>
<dbReference type="SMART" id="SM00149">
    <property type="entry name" value="PLCYc"/>
    <property type="match status" value="1"/>
</dbReference>
<reference evidence="11 12" key="1">
    <citation type="journal article" date="2014" name="Nat. Commun.">
        <title>Klebsormidium flaccidum genome reveals primary factors for plant terrestrial adaptation.</title>
        <authorList>
            <person name="Hori K."/>
            <person name="Maruyama F."/>
            <person name="Fujisawa T."/>
            <person name="Togashi T."/>
            <person name="Yamamoto N."/>
            <person name="Seo M."/>
            <person name="Sato S."/>
            <person name="Yamada T."/>
            <person name="Mori H."/>
            <person name="Tajima N."/>
            <person name="Moriyama T."/>
            <person name="Ikeuchi M."/>
            <person name="Watanabe M."/>
            <person name="Wada H."/>
            <person name="Kobayashi K."/>
            <person name="Saito M."/>
            <person name="Masuda T."/>
            <person name="Sasaki-Sekimoto Y."/>
            <person name="Mashiguchi K."/>
            <person name="Awai K."/>
            <person name="Shimojima M."/>
            <person name="Masuda S."/>
            <person name="Iwai M."/>
            <person name="Nobusawa T."/>
            <person name="Narise T."/>
            <person name="Kondo S."/>
            <person name="Saito H."/>
            <person name="Sato R."/>
            <person name="Murakawa M."/>
            <person name="Ihara Y."/>
            <person name="Oshima-Yamada Y."/>
            <person name="Ohtaka K."/>
            <person name="Satoh M."/>
            <person name="Sonobe K."/>
            <person name="Ishii M."/>
            <person name="Ohtani R."/>
            <person name="Kanamori-Sato M."/>
            <person name="Honoki R."/>
            <person name="Miyazaki D."/>
            <person name="Mochizuki H."/>
            <person name="Umetsu J."/>
            <person name="Higashi K."/>
            <person name="Shibata D."/>
            <person name="Kamiya Y."/>
            <person name="Sato N."/>
            <person name="Nakamura Y."/>
            <person name="Tabata S."/>
            <person name="Ida S."/>
            <person name="Kurokawa K."/>
            <person name="Ohta H."/>
        </authorList>
    </citation>
    <scope>NUCLEOTIDE SEQUENCE [LARGE SCALE GENOMIC DNA]</scope>
    <source>
        <strain evidence="11 12">NIES-2285</strain>
    </source>
</reference>
<dbReference type="InterPro" id="IPR000008">
    <property type="entry name" value="C2_dom"/>
</dbReference>
<keyword evidence="5 7" id="KW-0443">Lipid metabolism</keyword>
<dbReference type="Pfam" id="PF00388">
    <property type="entry name" value="PI-PLC-X"/>
    <property type="match status" value="1"/>
</dbReference>
<sequence length="610" mass="66573">MGNCACLPGNKHRSTALGPVPKAVSELFQALSQGKATLTEEVVRTYLKAQGVVSSETEVHHLIASCKQAVSNRRTSGASEAGPLDIDLDEFLALLQDTDVNALHEVGKVTHDMSLPLSHYYIYTGHNSYLSGNQLNSDSSAVPIIDALKRGCRVIELDCWPDGDDQIKVVHGMTLCKPAPVLELLHAIKEYAFVASDFPLMLTIENHLPVPLQNLLAQHFKDIFGEQLFTKTSDGPLLSPNDLKRRFLISTKSTKETAEGVKGAKKPPPDLTPVAEGGIPAEEPEDDIKRTGQGPEAASNGHETAGSNPGSKRPSLAEVDAEAVVADVATPSDAAEFDKSLSSLIYIPTLKSKLVGTPASERKAIRASFSEPQFDEVAEKDPLVLTKFSQHNMVRVYPYGLRFDSSNLDPVKVWCHGGQLAAMNMQGYGRNLWLAHGFFLANGGCGYVRKPEFFYPPSTEIAANGTPVEAVFNPRQTTPVRTTLKIRILWGCDTHKRFDAMSLPDFFVRVAVCGVPVDTKKSHTKVHRNTNHPIWENELFEFPLTAPELAILALEVRESDTLQRDDFACQVCIPVAEMRTGIRSVAMKDAKGNVIPDGQAKLLVHVELSA</sequence>
<dbReference type="Gene3D" id="2.60.40.150">
    <property type="entry name" value="C2 domain"/>
    <property type="match status" value="1"/>
</dbReference>
<dbReference type="PANTHER" id="PTHR10336">
    <property type="entry name" value="PHOSPHOINOSITIDE-SPECIFIC PHOSPHOLIPASE C FAMILY PROTEIN"/>
    <property type="match status" value="1"/>
</dbReference>
<name>A0A1Y1I5Y4_KLENI</name>
<dbReference type="SMART" id="SM00239">
    <property type="entry name" value="C2"/>
    <property type="match status" value="1"/>
</dbReference>
<dbReference type="InterPro" id="IPR017946">
    <property type="entry name" value="PLC-like_Pdiesterase_TIM-brl"/>
</dbReference>
<dbReference type="GO" id="GO:0048015">
    <property type="term" value="P:phosphatidylinositol-mediated signaling"/>
    <property type="evidence" value="ECO:0000318"/>
    <property type="project" value="GO_Central"/>
</dbReference>
<proteinExistence type="predicted"/>
<gene>
    <name evidence="11" type="ORF">KFL_002070140</name>
</gene>
<feature type="region of interest" description="Disordered" evidence="8">
    <location>
        <begin position="254"/>
        <end position="318"/>
    </location>
</feature>
<dbReference type="EMBL" id="DF237156">
    <property type="protein sequence ID" value="GAQ84819.1"/>
    <property type="molecule type" value="Genomic_DNA"/>
</dbReference>
<dbReference type="Gene3D" id="3.20.20.190">
    <property type="entry name" value="Phosphatidylinositol (PI) phosphodiesterase"/>
    <property type="match status" value="1"/>
</dbReference>
<dbReference type="GO" id="GO:0051209">
    <property type="term" value="P:release of sequestered calcium ion into cytosol"/>
    <property type="evidence" value="ECO:0000318"/>
    <property type="project" value="GO_Central"/>
</dbReference>
<keyword evidence="12" id="KW-1185">Reference proteome</keyword>
<dbReference type="PRINTS" id="PR00390">
    <property type="entry name" value="PHPHLIPASEC"/>
</dbReference>
<evidence type="ECO:0000259" key="9">
    <source>
        <dbReference type="PROSITE" id="PS50004"/>
    </source>
</evidence>
<keyword evidence="4 7" id="KW-0442">Lipid degradation</keyword>
<feature type="domain" description="C2" evidence="9">
    <location>
        <begin position="463"/>
        <end position="589"/>
    </location>
</feature>
<evidence type="ECO:0000256" key="6">
    <source>
        <dbReference type="ARBA" id="ARBA00023224"/>
    </source>
</evidence>
<dbReference type="SUPFAM" id="SSF49562">
    <property type="entry name" value="C2 domain (Calcium/lipid-binding domain, CaLB)"/>
    <property type="match status" value="1"/>
</dbReference>
<feature type="compositionally biased region" description="Polar residues" evidence="8">
    <location>
        <begin position="301"/>
        <end position="310"/>
    </location>
</feature>
<dbReference type="SMART" id="SM00148">
    <property type="entry name" value="PLCXc"/>
    <property type="match status" value="1"/>
</dbReference>
<dbReference type="InterPro" id="IPR035892">
    <property type="entry name" value="C2_domain_sf"/>
</dbReference>
<organism evidence="11 12">
    <name type="scientific">Klebsormidium nitens</name>
    <name type="common">Green alga</name>
    <name type="synonym">Ulothrix nitens</name>
    <dbReference type="NCBI Taxonomy" id="105231"/>
    <lineage>
        <taxon>Eukaryota</taxon>
        <taxon>Viridiplantae</taxon>
        <taxon>Streptophyta</taxon>
        <taxon>Klebsormidiophyceae</taxon>
        <taxon>Klebsormidiales</taxon>
        <taxon>Klebsormidiaceae</taxon>
        <taxon>Klebsormidium</taxon>
    </lineage>
</organism>
<dbReference type="CDD" id="cd08558">
    <property type="entry name" value="PI-PLCc_eukaryota"/>
    <property type="match status" value="1"/>
</dbReference>
<evidence type="ECO:0000313" key="11">
    <source>
        <dbReference type="EMBL" id="GAQ84819.1"/>
    </source>
</evidence>
<evidence type="ECO:0000256" key="5">
    <source>
        <dbReference type="ARBA" id="ARBA00023098"/>
    </source>
</evidence>
<evidence type="ECO:0000256" key="8">
    <source>
        <dbReference type="SAM" id="MobiDB-lite"/>
    </source>
</evidence>
<keyword evidence="3 7" id="KW-0378">Hydrolase</keyword>
<evidence type="ECO:0000256" key="1">
    <source>
        <dbReference type="ARBA" id="ARBA00001195"/>
    </source>
</evidence>
<dbReference type="Pfam" id="PF00168">
    <property type="entry name" value="C2"/>
    <property type="match status" value="1"/>
</dbReference>
<dbReference type="STRING" id="105231.A0A1Y1I5Y4"/>
<dbReference type="PROSITE" id="PS50008">
    <property type="entry name" value="PIPLC_Y_DOMAIN"/>
    <property type="match status" value="1"/>
</dbReference>
<dbReference type="PROSITE" id="PS50004">
    <property type="entry name" value="C2"/>
    <property type="match status" value="1"/>
</dbReference>
<dbReference type="Proteomes" id="UP000054558">
    <property type="component" value="Unassembled WGS sequence"/>
</dbReference>
<evidence type="ECO:0000256" key="2">
    <source>
        <dbReference type="ARBA" id="ARBA00012368"/>
    </source>
</evidence>
<evidence type="ECO:0000259" key="10">
    <source>
        <dbReference type="PROSITE" id="PS50008"/>
    </source>
</evidence>
<dbReference type="EC" id="3.1.4.11" evidence="2 7"/>
<dbReference type="InterPro" id="IPR000909">
    <property type="entry name" value="PLipase_C_PInositol-sp_X_dom"/>
</dbReference>
<evidence type="ECO:0000256" key="7">
    <source>
        <dbReference type="RuleBase" id="RU361133"/>
    </source>
</evidence>
<dbReference type="AlphaFoldDB" id="A0A1Y1I5Y4"/>
<dbReference type="GO" id="GO:0004435">
    <property type="term" value="F:phosphatidylinositol-4,5-bisphosphate phospholipase C activity"/>
    <property type="evidence" value="ECO:0000318"/>
    <property type="project" value="GO_Central"/>
</dbReference>
<dbReference type="OrthoDB" id="269822at2759"/>
<dbReference type="OMA" id="NCQLHVE"/>
<comment type="catalytic activity">
    <reaction evidence="1 7">
        <text>a 1,2-diacyl-sn-glycero-3-phospho-(1D-myo-inositol-4,5-bisphosphate) + H2O = 1D-myo-inositol 1,4,5-trisphosphate + a 1,2-diacyl-sn-glycerol + H(+)</text>
        <dbReference type="Rhea" id="RHEA:33179"/>
        <dbReference type="ChEBI" id="CHEBI:15377"/>
        <dbReference type="ChEBI" id="CHEBI:15378"/>
        <dbReference type="ChEBI" id="CHEBI:17815"/>
        <dbReference type="ChEBI" id="CHEBI:58456"/>
        <dbReference type="ChEBI" id="CHEBI:203600"/>
        <dbReference type="EC" id="3.1.4.11"/>
    </reaction>
</comment>
<dbReference type="InterPro" id="IPR001711">
    <property type="entry name" value="PLipase_C_Pinositol-sp_Y"/>
</dbReference>